<name>A0ABY7DMB4_MYAAR</name>
<dbReference type="Proteomes" id="UP001164746">
    <property type="component" value="Chromosome 2"/>
</dbReference>
<protein>
    <submittedName>
        <fullName evidence="1">Uncharacterized protein</fullName>
    </submittedName>
</protein>
<accession>A0ABY7DMB4</accession>
<evidence type="ECO:0000313" key="2">
    <source>
        <dbReference type="Proteomes" id="UP001164746"/>
    </source>
</evidence>
<keyword evidence="2" id="KW-1185">Reference proteome</keyword>
<feature type="non-terminal residue" evidence="1">
    <location>
        <position position="107"/>
    </location>
</feature>
<dbReference type="EMBL" id="CP111013">
    <property type="protein sequence ID" value="WAQ97669.1"/>
    <property type="molecule type" value="Genomic_DNA"/>
</dbReference>
<reference evidence="1" key="1">
    <citation type="submission" date="2022-11" db="EMBL/GenBank/DDBJ databases">
        <title>Centuries of genome instability and evolution in soft-shell clam transmissible cancer (bioRxiv).</title>
        <authorList>
            <person name="Hart S.F.M."/>
            <person name="Yonemitsu M.A."/>
            <person name="Giersch R.M."/>
            <person name="Beal B.F."/>
            <person name="Arriagada G."/>
            <person name="Davis B.W."/>
            <person name="Ostrander E.A."/>
            <person name="Goff S.P."/>
            <person name="Metzger M.J."/>
        </authorList>
    </citation>
    <scope>NUCLEOTIDE SEQUENCE</scope>
    <source>
        <strain evidence="1">MELC-2E11</strain>
        <tissue evidence="1">Siphon/mantle</tissue>
    </source>
</reference>
<sequence>MCQSHMQEKNLEKLEKPFYKGKGKLTSKNIVRFTTAIRCATRMRSQEQNAKQLRQVRQNQRFDDLKYIIRDVSVILNIVAAKADRLIGDFTTNLAERWMAIRAKFDG</sequence>
<organism evidence="1 2">
    <name type="scientific">Mya arenaria</name>
    <name type="common">Soft-shell clam</name>
    <dbReference type="NCBI Taxonomy" id="6604"/>
    <lineage>
        <taxon>Eukaryota</taxon>
        <taxon>Metazoa</taxon>
        <taxon>Spiralia</taxon>
        <taxon>Lophotrochozoa</taxon>
        <taxon>Mollusca</taxon>
        <taxon>Bivalvia</taxon>
        <taxon>Autobranchia</taxon>
        <taxon>Heteroconchia</taxon>
        <taxon>Euheterodonta</taxon>
        <taxon>Imparidentia</taxon>
        <taxon>Neoheterodontei</taxon>
        <taxon>Myida</taxon>
        <taxon>Myoidea</taxon>
        <taxon>Myidae</taxon>
        <taxon>Mya</taxon>
    </lineage>
</organism>
<proteinExistence type="predicted"/>
<gene>
    <name evidence="1" type="ORF">MAR_030359</name>
</gene>
<evidence type="ECO:0000313" key="1">
    <source>
        <dbReference type="EMBL" id="WAQ97669.1"/>
    </source>
</evidence>